<feature type="non-terminal residue" evidence="1">
    <location>
        <position position="1"/>
    </location>
</feature>
<dbReference type="InParanoid" id="A0A2J7PW32"/>
<evidence type="ECO:0000313" key="2">
    <source>
        <dbReference type="Proteomes" id="UP000235965"/>
    </source>
</evidence>
<sequence>VKAPFLRYQLAVGVIQHSAESKIKPYPYADHLLTPEGLGVPDRIFSNLEALNTPSGFSTHLYRLATQKFGMNIFQVVHMIQYNYPCQETYSGCWDLGDVGSNCC</sequence>
<proteinExistence type="predicted"/>
<gene>
    <name evidence="1" type="ORF">B7P43_G05240</name>
</gene>
<evidence type="ECO:0000313" key="1">
    <source>
        <dbReference type="EMBL" id="PNF20543.1"/>
    </source>
</evidence>
<keyword evidence="2" id="KW-1185">Reference proteome</keyword>
<organism evidence="1 2">
    <name type="scientific">Cryptotermes secundus</name>
    <dbReference type="NCBI Taxonomy" id="105785"/>
    <lineage>
        <taxon>Eukaryota</taxon>
        <taxon>Metazoa</taxon>
        <taxon>Ecdysozoa</taxon>
        <taxon>Arthropoda</taxon>
        <taxon>Hexapoda</taxon>
        <taxon>Insecta</taxon>
        <taxon>Pterygota</taxon>
        <taxon>Neoptera</taxon>
        <taxon>Polyneoptera</taxon>
        <taxon>Dictyoptera</taxon>
        <taxon>Blattodea</taxon>
        <taxon>Blattoidea</taxon>
        <taxon>Termitoidae</taxon>
        <taxon>Kalotermitidae</taxon>
        <taxon>Cryptotermitinae</taxon>
        <taxon>Cryptotermes</taxon>
    </lineage>
</organism>
<dbReference type="OrthoDB" id="8185788at2759"/>
<accession>A0A2J7PW32</accession>
<name>A0A2J7PW32_9NEOP</name>
<dbReference type="AlphaFoldDB" id="A0A2J7PW32"/>
<dbReference type="Proteomes" id="UP000235965">
    <property type="component" value="Unassembled WGS sequence"/>
</dbReference>
<dbReference type="EMBL" id="NEVH01020938">
    <property type="protein sequence ID" value="PNF20543.1"/>
    <property type="molecule type" value="Genomic_DNA"/>
</dbReference>
<protein>
    <submittedName>
        <fullName evidence="1">Uncharacterized protein</fullName>
    </submittedName>
</protein>
<comment type="caution">
    <text evidence="1">The sequence shown here is derived from an EMBL/GenBank/DDBJ whole genome shotgun (WGS) entry which is preliminary data.</text>
</comment>
<reference evidence="1 2" key="1">
    <citation type="submission" date="2017-12" db="EMBL/GenBank/DDBJ databases">
        <title>Hemimetabolous genomes reveal molecular basis of termite eusociality.</title>
        <authorList>
            <person name="Harrison M.C."/>
            <person name="Jongepier E."/>
            <person name="Robertson H.M."/>
            <person name="Arning N."/>
            <person name="Bitard-Feildel T."/>
            <person name="Chao H."/>
            <person name="Childers C.P."/>
            <person name="Dinh H."/>
            <person name="Doddapaneni H."/>
            <person name="Dugan S."/>
            <person name="Gowin J."/>
            <person name="Greiner C."/>
            <person name="Han Y."/>
            <person name="Hu H."/>
            <person name="Hughes D.S.T."/>
            <person name="Huylmans A.-K."/>
            <person name="Kemena C."/>
            <person name="Kremer L.P.M."/>
            <person name="Lee S.L."/>
            <person name="Lopez-Ezquerra A."/>
            <person name="Mallet L."/>
            <person name="Monroy-Kuhn J.M."/>
            <person name="Moser A."/>
            <person name="Murali S.C."/>
            <person name="Muzny D.M."/>
            <person name="Otani S."/>
            <person name="Piulachs M.-D."/>
            <person name="Poelchau M."/>
            <person name="Qu J."/>
            <person name="Schaub F."/>
            <person name="Wada-Katsumata A."/>
            <person name="Worley K.C."/>
            <person name="Xie Q."/>
            <person name="Ylla G."/>
            <person name="Poulsen M."/>
            <person name="Gibbs R.A."/>
            <person name="Schal C."/>
            <person name="Richards S."/>
            <person name="Belles X."/>
            <person name="Korb J."/>
            <person name="Bornberg-Bauer E."/>
        </authorList>
    </citation>
    <scope>NUCLEOTIDE SEQUENCE [LARGE SCALE GENOMIC DNA]</scope>
    <source>
        <tissue evidence="1">Whole body</tissue>
    </source>
</reference>